<dbReference type="CDD" id="cd04216">
    <property type="entry name" value="Phytocyanin"/>
    <property type="match status" value="1"/>
</dbReference>
<evidence type="ECO:0000259" key="2">
    <source>
        <dbReference type="PROSITE" id="PS51485"/>
    </source>
</evidence>
<organism evidence="3 4">
    <name type="scientific">Hibiscus sabdariffa</name>
    <name type="common">roselle</name>
    <dbReference type="NCBI Taxonomy" id="183260"/>
    <lineage>
        <taxon>Eukaryota</taxon>
        <taxon>Viridiplantae</taxon>
        <taxon>Streptophyta</taxon>
        <taxon>Embryophyta</taxon>
        <taxon>Tracheophyta</taxon>
        <taxon>Spermatophyta</taxon>
        <taxon>Magnoliopsida</taxon>
        <taxon>eudicotyledons</taxon>
        <taxon>Gunneridae</taxon>
        <taxon>Pentapetalae</taxon>
        <taxon>rosids</taxon>
        <taxon>malvids</taxon>
        <taxon>Malvales</taxon>
        <taxon>Malvaceae</taxon>
        <taxon>Malvoideae</taxon>
        <taxon>Hibiscus</taxon>
    </lineage>
</organism>
<protein>
    <recommendedName>
        <fullName evidence="2">Phytocyanin domain-containing protein</fullName>
    </recommendedName>
</protein>
<sequence length="172" mass="19209">MEDEIVRCGRSLPVIISMICFSFLNGAVSEVYDVGDENGWDSEVDYASWSEKYNFTVGDVIEFKYNIGQHNAFEVMESTYRTCDTSTGVLSKYESGDDKVKLNESKKYWFVCGVSGHCLGGMRFGIDVKEGNSTSNLEPIPSANSGTRALVFDRWSLGLYLFAFGTLLNLFC</sequence>
<dbReference type="InterPro" id="IPR039391">
    <property type="entry name" value="Phytocyanin-like"/>
</dbReference>
<dbReference type="Gene3D" id="2.60.40.420">
    <property type="entry name" value="Cupredoxins - blue copper proteins"/>
    <property type="match status" value="1"/>
</dbReference>
<dbReference type="SUPFAM" id="SSF49503">
    <property type="entry name" value="Cupredoxins"/>
    <property type="match status" value="1"/>
</dbReference>
<comment type="caution">
    <text evidence="3">The sequence shown here is derived from an EMBL/GenBank/DDBJ whole genome shotgun (WGS) entry which is preliminary data.</text>
</comment>
<dbReference type="EMBL" id="JBBPBN010000037">
    <property type="protein sequence ID" value="KAK9000275.1"/>
    <property type="molecule type" value="Genomic_DNA"/>
</dbReference>
<name>A0ABR2QIA5_9ROSI</name>
<feature type="domain" description="Phytocyanin" evidence="2">
    <location>
        <begin position="30"/>
        <end position="130"/>
    </location>
</feature>
<dbReference type="PANTHER" id="PTHR33021">
    <property type="entry name" value="BLUE COPPER PROTEIN"/>
    <property type="match status" value="1"/>
</dbReference>
<reference evidence="3 4" key="1">
    <citation type="journal article" date="2024" name="G3 (Bethesda)">
        <title>Genome assembly of Hibiscus sabdariffa L. provides insights into metabolisms of medicinal natural products.</title>
        <authorList>
            <person name="Kim T."/>
        </authorList>
    </citation>
    <scope>NUCLEOTIDE SEQUENCE [LARGE SCALE GENOMIC DNA]</scope>
    <source>
        <strain evidence="3">TK-2024</strain>
        <tissue evidence="3">Old leaves</tissue>
    </source>
</reference>
<proteinExistence type="predicted"/>
<dbReference type="Pfam" id="PF02298">
    <property type="entry name" value="Cu_bind_like"/>
    <property type="match status" value="1"/>
</dbReference>
<dbReference type="InterPro" id="IPR008972">
    <property type="entry name" value="Cupredoxin"/>
</dbReference>
<dbReference type="PANTHER" id="PTHR33021:SF179">
    <property type="entry name" value="OS09G0541100 PROTEIN"/>
    <property type="match status" value="1"/>
</dbReference>
<feature type="signal peptide" evidence="1">
    <location>
        <begin position="1"/>
        <end position="29"/>
    </location>
</feature>
<dbReference type="PROSITE" id="PS51485">
    <property type="entry name" value="PHYTOCYANIN"/>
    <property type="match status" value="1"/>
</dbReference>
<evidence type="ECO:0000256" key="1">
    <source>
        <dbReference type="SAM" id="SignalP"/>
    </source>
</evidence>
<feature type="chain" id="PRO_5045438471" description="Phytocyanin domain-containing protein" evidence="1">
    <location>
        <begin position="30"/>
        <end position="172"/>
    </location>
</feature>
<gene>
    <name evidence="3" type="ORF">V6N11_080778</name>
</gene>
<keyword evidence="1" id="KW-0732">Signal</keyword>
<evidence type="ECO:0000313" key="3">
    <source>
        <dbReference type="EMBL" id="KAK9000275.1"/>
    </source>
</evidence>
<evidence type="ECO:0000313" key="4">
    <source>
        <dbReference type="Proteomes" id="UP001396334"/>
    </source>
</evidence>
<dbReference type="Proteomes" id="UP001396334">
    <property type="component" value="Unassembled WGS sequence"/>
</dbReference>
<accession>A0ABR2QIA5</accession>
<keyword evidence="4" id="KW-1185">Reference proteome</keyword>
<dbReference type="InterPro" id="IPR003245">
    <property type="entry name" value="Phytocyanin_dom"/>
</dbReference>